<dbReference type="PANTHER" id="PTHR35789">
    <property type="entry name" value="SPORE GERMINATION PROTEIN B3"/>
    <property type="match status" value="1"/>
</dbReference>
<dbReference type="InterPro" id="IPR057336">
    <property type="entry name" value="GerAC_N"/>
</dbReference>
<evidence type="ECO:0000313" key="10">
    <source>
        <dbReference type="EMBL" id="MDQ0479960.1"/>
    </source>
</evidence>
<comment type="caution">
    <text evidence="10">The sequence shown here is derived from an EMBL/GenBank/DDBJ whole genome shotgun (WGS) entry which is preliminary data.</text>
</comment>
<evidence type="ECO:0000313" key="11">
    <source>
        <dbReference type="Proteomes" id="UP001224418"/>
    </source>
</evidence>
<dbReference type="Pfam" id="PF05504">
    <property type="entry name" value="Spore_GerAC"/>
    <property type="match status" value="1"/>
</dbReference>
<keyword evidence="7" id="KW-0449">Lipoprotein</keyword>
<dbReference type="PANTHER" id="PTHR35789:SF1">
    <property type="entry name" value="SPORE GERMINATION PROTEIN B3"/>
    <property type="match status" value="1"/>
</dbReference>
<comment type="similarity">
    <text evidence="2">Belongs to the GerABKC lipoprotein family.</text>
</comment>
<evidence type="ECO:0000256" key="3">
    <source>
        <dbReference type="ARBA" id="ARBA00022544"/>
    </source>
</evidence>
<feature type="domain" description="Spore germination GerAC-like C-terminal" evidence="8">
    <location>
        <begin position="207"/>
        <end position="364"/>
    </location>
</feature>
<reference evidence="10 11" key="1">
    <citation type="submission" date="2023-07" db="EMBL/GenBank/DDBJ databases">
        <title>Genomic Encyclopedia of Type Strains, Phase IV (KMG-IV): sequencing the most valuable type-strain genomes for metagenomic binning, comparative biology and taxonomic classification.</title>
        <authorList>
            <person name="Goeker M."/>
        </authorList>
    </citation>
    <scope>NUCLEOTIDE SEQUENCE [LARGE SCALE GENOMIC DNA]</scope>
    <source>
        <strain evidence="10 11">DSM 1400</strain>
    </source>
</reference>
<evidence type="ECO:0000256" key="2">
    <source>
        <dbReference type="ARBA" id="ARBA00007886"/>
    </source>
</evidence>
<dbReference type="Pfam" id="PF25198">
    <property type="entry name" value="Spore_GerAC_N"/>
    <property type="match status" value="1"/>
</dbReference>
<evidence type="ECO:0000256" key="7">
    <source>
        <dbReference type="ARBA" id="ARBA00023288"/>
    </source>
</evidence>
<dbReference type="RefSeq" id="WP_111940916.1">
    <property type="nucleotide sequence ID" value="NZ_BAAACJ010000030.1"/>
</dbReference>
<evidence type="ECO:0000256" key="5">
    <source>
        <dbReference type="ARBA" id="ARBA00023136"/>
    </source>
</evidence>
<sequence length="374" mass="42475">MKKRILAIICLCSFLLGGCFNYKDIDKVIFATAVIVDIDENKNTLLYVEGFRANKEQSNSIQGQRLVLKGKGKTVFEAVRNLASITSFKVNYGQNKVLMFTERTMKYGLDNFTDFFDRDEEALLRPYIVMLNGDPQKILTCELKSEQYIGTFIDQLVKNIKTSSRVTLSSFNEYLNKKNFINNCNVIPIIGLSKEKIGPGDSLQIMGDAVIKDEKLVAGIEINEGQGYNFLMNNIKSGSLEVTNPKEKDKFVSLEIRNSKTKTKIKKEGDKIILDKDINVRVLLSEIQKELVVDDKTLSELKSYAEKNIKMYSMSIFNKFQEKGIDIFNIGEDVYRKYGIDMGEEAIKNAQLKLSVNVKIDAFGEKKSFPKISK</sequence>
<feature type="domain" description="Spore germination protein N-terminal" evidence="9">
    <location>
        <begin position="21"/>
        <end position="190"/>
    </location>
</feature>
<evidence type="ECO:0000256" key="6">
    <source>
        <dbReference type="ARBA" id="ARBA00023139"/>
    </source>
</evidence>
<keyword evidence="6" id="KW-0564">Palmitate</keyword>
<protein>
    <submittedName>
        <fullName evidence="10">Ger(X)C family germination protein</fullName>
    </submittedName>
</protein>
<evidence type="ECO:0000256" key="1">
    <source>
        <dbReference type="ARBA" id="ARBA00004635"/>
    </source>
</evidence>
<keyword evidence="4" id="KW-0732">Signal</keyword>
<dbReference type="NCBIfam" id="TIGR02887">
    <property type="entry name" value="spore_ger_x_C"/>
    <property type="match status" value="1"/>
</dbReference>
<dbReference type="InterPro" id="IPR038501">
    <property type="entry name" value="Spore_GerAC_C_sf"/>
</dbReference>
<keyword evidence="11" id="KW-1185">Reference proteome</keyword>
<dbReference type="InterPro" id="IPR008844">
    <property type="entry name" value="Spore_GerAC-like"/>
</dbReference>
<keyword evidence="3" id="KW-0309">Germination</keyword>
<gene>
    <name evidence="10" type="ORF">QOZ93_001703</name>
</gene>
<dbReference type="Proteomes" id="UP001224418">
    <property type="component" value="Unassembled WGS sequence"/>
</dbReference>
<dbReference type="InterPro" id="IPR046953">
    <property type="entry name" value="Spore_GerAC-like_C"/>
</dbReference>
<dbReference type="PROSITE" id="PS51257">
    <property type="entry name" value="PROKAR_LIPOPROTEIN"/>
    <property type="match status" value="1"/>
</dbReference>
<comment type="subcellular location">
    <subcellularLocation>
        <location evidence="1">Membrane</location>
        <topology evidence="1">Lipid-anchor</topology>
    </subcellularLocation>
</comment>
<keyword evidence="5" id="KW-0472">Membrane</keyword>
<evidence type="ECO:0000259" key="8">
    <source>
        <dbReference type="Pfam" id="PF05504"/>
    </source>
</evidence>
<accession>A0ABU0JSA4</accession>
<evidence type="ECO:0000256" key="4">
    <source>
        <dbReference type="ARBA" id="ARBA00022729"/>
    </source>
</evidence>
<dbReference type="Gene3D" id="3.30.300.210">
    <property type="entry name" value="Nutrient germinant receptor protein C, domain 3"/>
    <property type="match status" value="1"/>
</dbReference>
<name>A0ABU0JSA4_HATLI</name>
<proteinExistence type="inferred from homology"/>
<evidence type="ECO:0000259" key="9">
    <source>
        <dbReference type="Pfam" id="PF25198"/>
    </source>
</evidence>
<dbReference type="EMBL" id="JAUSWN010000013">
    <property type="protein sequence ID" value="MDQ0479960.1"/>
    <property type="molecule type" value="Genomic_DNA"/>
</dbReference>
<organism evidence="10 11">
    <name type="scientific">Hathewaya limosa</name>
    <name type="common">Clostridium limosum</name>
    <dbReference type="NCBI Taxonomy" id="1536"/>
    <lineage>
        <taxon>Bacteria</taxon>
        <taxon>Bacillati</taxon>
        <taxon>Bacillota</taxon>
        <taxon>Clostridia</taxon>
        <taxon>Eubacteriales</taxon>
        <taxon>Clostridiaceae</taxon>
        <taxon>Hathewaya</taxon>
    </lineage>
</organism>